<dbReference type="CDD" id="cd07527">
    <property type="entry name" value="HAD_ScGPP-like"/>
    <property type="match status" value="1"/>
</dbReference>
<dbReference type="Proteomes" id="UP000579647">
    <property type="component" value="Unassembled WGS sequence"/>
</dbReference>
<protein>
    <submittedName>
        <fullName evidence="1">Sugar-phosphatase</fullName>
        <ecNumber evidence="1">3.1.3.23</ecNumber>
    </submittedName>
</protein>
<dbReference type="EMBL" id="JACHDO010000001">
    <property type="protein sequence ID" value="MBB5495257.1"/>
    <property type="molecule type" value="Genomic_DNA"/>
</dbReference>
<sequence>MRISVDAVLFDIDGTLVDSTGAVERTWRQWGEAHGIDPEEILAVSHGRRSEDTIAMFLPEDQIDEAAAELEELELADLGGVAALPATAELLSALPAARWAAVTSGGRRLMRTRLEAAKLPVPEVLVTAEDVTAGKPDPQGYLKAAAALGVDPARCLVVEDAPAGVRAGLASGAAVLAVATSHNRTDLEGIGATEVIDNLTFCKLETGPDGLILCTP</sequence>
<dbReference type="SFLD" id="SFLDG01129">
    <property type="entry name" value="C1.5:_HAD__Beta-PGM__Phosphata"/>
    <property type="match status" value="1"/>
</dbReference>
<evidence type="ECO:0000313" key="2">
    <source>
        <dbReference type="Proteomes" id="UP000579647"/>
    </source>
</evidence>
<gene>
    <name evidence="1" type="ORF">HNR07_006394</name>
</gene>
<dbReference type="Gene3D" id="1.10.150.240">
    <property type="entry name" value="Putative phosphatase, domain 2"/>
    <property type="match status" value="1"/>
</dbReference>
<keyword evidence="1" id="KW-0378">Hydrolase</keyword>
<dbReference type="InterPro" id="IPR036412">
    <property type="entry name" value="HAD-like_sf"/>
</dbReference>
<dbReference type="GO" id="GO:0050308">
    <property type="term" value="F:sugar-phosphatase activity"/>
    <property type="evidence" value="ECO:0007669"/>
    <property type="project" value="UniProtKB-EC"/>
</dbReference>
<dbReference type="Gene3D" id="3.40.50.1000">
    <property type="entry name" value="HAD superfamily/HAD-like"/>
    <property type="match status" value="1"/>
</dbReference>
<dbReference type="InterPro" id="IPR023214">
    <property type="entry name" value="HAD_sf"/>
</dbReference>
<dbReference type="SFLD" id="SFLDS00003">
    <property type="entry name" value="Haloacid_Dehalogenase"/>
    <property type="match status" value="1"/>
</dbReference>
<dbReference type="SUPFAM" id="SSF56784">
    <property type="entry name" value="HAD-like"/>
    <property type="match status" value="1"/>
</dbReference>
<dbReference type="PRINTS" id="PR00413">
    <property type="entry name" value="HADHALOGNASE"/>
</dbReference>
<comment type="caution">
    <text evidence="1">The sequence shown here is derived from an EMBL/GenBank/DDBJ whole genome shotgun (WGS) entry which is preliminary data.</text>
</comment>
<dbReference type="Pfam" id="PF00702">
    <property type="entry name" value="Hydrolase"/>
    <property type="match status" value="1"/>
</dbReference>
<dbReference type="NCBIfam" id="TIGR01509">
    <property type="entry name" value="HAD-SF-IA-v3"/>
    <property type="match status" value="1"/>
</dbReference>
<dbReference type="AlphaFoldDB" id="A0A840WUQ5"/>
<dbReference type="NCBIfam" id="TIGR01549">
    <property type="entry name" value="HAD-SF-IA-v1"/>
    <property type="match status" value="1"/>
</dbReference>
<name>A0A840WUQ5_9ACTN</name>
<dbReference type="InterPro" id="IPR051806">
    <property type="entry name" value="HAD-like_SPP"/>
</dbReference>
<dbReference type="InterPro" id="IPR023198">
    <property type="entry name" value="PGP-like_dom2"/>
</dbReference>
<dbReference type="PANTHER" id="PTHR43481:SF4">
    <property type="entry name" value="GLYCEROL-1-PHOSPHATE PHOSPHOHYDROLASE 1-RELATED"/>
    <property type="match status" value="1"/>
</dbReference>
<evidence type="ECO:0000313" key="1">
    <source>
        <dbReference type="EMBL" id="MBB5495257.1"/>
    </source>
</evidence>
<dbReference type="SFLD" id="SFLDG01135">
    <property type="entry name" value="C1.5.6:_HAD__Beta-PGM__Phospha"/>
    <property type="match status" value="1"/>
</dbReference>
<dbReference type="PANTHER" id="PTHR43481">
    <property type="entry name" value="FRUCTOSE-1-PHOSPHATE PHOSPHATASE"/>
    <property type="match status" value="1"/>
</dbReference>
<reference evidence="1 2" key="1">
    <citation type="submission" date="2020-08" db="EMBL/GenBank/DDBJ databases">
        <title>Sequencing the genomes of 1000 actinobacteria strains.</title>
        <authorList>
            <person name="Klenk H.-P."/>
        </authorList>
    </citation>
    <scope>NUCLEOTIDE SEQUENCE [LARGE SCALE GENOMIC DNA]</scope>
    <source>
        <strain evidence="1 2">DSM 44598</strain>
    </source>
</reference>
<keyword evidence="2" id="KW-1185">Reference proteome</keyword>
<organism evidence="1 2">
    <name type="scientific">Nocardiopsis metallicus</name>
    <dbReference type="NCBI Taxonomy" id="179819"/>
    <lineage>
        <taxon>Bacteria</taxon>
        <taxon>Bacillati</taxon>
        <taxon>Actinomycetota</taxon>
        <taxon>Actinomycetes</taxon>
        <taxon>Streptosporangiales</taxon>
        <taxon>Nocardiopsidaceae</taxon>
        <taxon>Nocardiopsis</taxon>
    </lineage>
</organism>
<accession>A0A840WUQ5</accession>
<dbReference type="EC" id="3.1.3.23" evidence="1"/>
<dbReference type="InterPro" id="IPR006439">
    <property type="entry name" value="HAD-SF_hydro_IA"/>
</dbReference>
<proteinExistence type="predicted"/>
<dbReference type="RefSeq" id="WP_184369806.1">
    <property type="nucleotide sequence ID" value="NZ_BAAAKM010000030.1"/>
</dbReference>